<keyword evidence="2" id="KW-1185">Reference proteome</keyword>
<protein>
    <submittedName>
        <fullName evidence="1">Uncharacterized protein</fullName>
    </submittedName>
</protein>
<organism evidence="1 2">
    <name type="scientific">Vibrio aerogenes CECT 7868</name>
    <dbReference type="NCBI Taxonomy" id="1216006"/>
    <lineage>
        <taxon>Bacteria</taxon>
        <taxon>Pseudomonadati</taxon>
        <taxon>Pseudomonadota</taxon>
        <taxon>Gammaproteobacteria</taxon>
        <taxon>Vibrionales</taxon>
        <taxon>Vibrionaceae</taxon>
        <taxon>Vibrio</taxon>
    </lineage>
</organism>
<dbReference type="Proteomes" id="UP000184608">
    <property type="component" value="Unassembled WGS sequence"/>
</dbReference>
<evidence type="ECO:0000313" key="1">
    <source>
        <dbReference type="EMBL" id="SHH92067.1"/>
    </source>
</evidence>
<gene>
    <name evidence="1" type="ORF">VA7868_00905</name>
</gene>
<sequence length="64" mass="7499">MITDSDSYSPSHRHHLVHRNGFDFDGHEICISDHALIECIEQITFLIENVDRKYHIYKSKQSGN</sequence>
<dbReference type="AlphaFoldDB" id="A0A1M5WWU2"/>
<dbReference type="EMBL" id="FQXZ01000007">
    <property type="protein sequence ID" value="SHH92067.1"/>
    <property type="molecule type" value="Genomic_DNA"/>
</dbReference>
<proteinExistence type="predicted"/>
<accession>A0A1M5WWU2</accession>
<dbReference type="STRING" id="1216006.VA7868_00905"/>
<name>A0A1M5WWU2_9VIBR</name>
<reference evidence="1 2" key="1">
    <citation type="submission" date="2016-11" db="EMBL/GenBank/DDBJ databases">
        <authorList>
            <person name="Jaros S."/>
            <person name="Januszkiewicz K."/>
            <person name="Wedrychowicz H."/>
        </authorList>
    </citation>
    <scope>NUCLEOTIDE SEQUENCE [LARGE SCALE GENOMIC DNA]</scope>
    <source>
        <strain evidence="1 2">CECT 7868</strain>
    </source>
</reference>
<evidence type="ECO:0000313" key="2">
    <source>
        <dbReference type="Proteomes" id="UP000184608"/>
    </source>
</evidence>